<dbReference type="InterPro" id="IPR051027">
    <property type="entry name" value="bZIP_transcription_factors"/>
</dbReference>
<evidence type="ECO:0000256" key="6">
    <source>
        <dbReference type="SAM" id="MobiDB-lite"/>
    </source>
</evidence>
<dbReference type="Gene3D" id="1.20.5.170">
    <property type="match status" value="1"/>
</dbReference>
<feature type="domain" description="BZIP" evidence="7">
    <location>
        <begin position="300"/>
        <end position="363"/>
    </location>
</feature>
<dbReference type="EMBL" id="SKBQ01000048">
    <property type="protein sequence ID" value="TPX11578.1"/>
    <property type="molecule type" value="Genomic_DNA"/>
</dbReference>
<dbReference type="RefSeq" id="XP_030993289.1">
    <property type="nucleotide sequence ID" value="XM_031142572.1"/>
</dbReference>
<comment type="caution">
    <text evidence="8">The sequence shown here is derived from an EMBL/GenBank/DDBJ whole genome shotgun (WGS) entry which is preliminary data.</text>
</comment>
<dbReference type="PANTHER" id="PTHR19304">
    <property type="entry name" value="CYCLIC-AMP RESPONSE ELEMENT BINDING PROTEIN"/>
    <property type="match status" value="1"/>
</dbReference>
<dbReference type="SUPFAM" id="SSF57959">
    <property type="entry name" value="Leucine zipper domain"/>
    <property type="match status" value="1"/>
</dbReference>
<keyword evidence="9" id="KW-1185">Reference proteome</keyword>
<gene>
    <name evidence="8" type="ORF">E0L32_007789</name>
</gene>
<keyword evidence="4" id="KW-0804">Transcription</keyword>
<feature type="compositionally biased region" description="Low complexity" evidence="6">
    <location>
        <begin position="210"/>
        <end position="255"/>
    </location>
</feature>
<keyword evidence="3" id="KW-0238">DNA-binding</keyword>
<comment type="subcellular location">
    <subcellularLocation>
        <location evidence="1">Nucleus</location>
    </subcellularLocation>
</comment>
<dbReference type="PRINTS" id="PR00043">
    <property type="entry name" value="LEUZIPPRJUN"/>
</dbReference>
<dbReference type="STRING" id="1093900.A0A507B3W4"/>
<dbReference type="OrthoDB" id="295274at2759"/>
<dbReference type="GO" id="GO:0005634">
    <property type="term" value="C:nucleus"/>
    <property type="evidence" value="ECO:0007669"/>
    <property type="project" value="UniProtKB-SubCell"/>
</dbReference>
<evidence type="ECO:0000256" key="1">
    <source>
        <dbReference type="ARBA" id="ARBA00004123"/>
    </source>
</evidence>
<feature type="compositionally biased region" description="Low complexity" evidence="6">
    <location>
        <begin position="192"/>
        <end position="202"/>
    </location>
</feature>
<evidence type="ECO:0000259" key="7">
    <source>
        <dbReference type="PROSITE" id="PS50217"/>
    </source>
</evidence>
<evidence type="ECO:0000256" key="2">
    <source>
        <dbReference type="ARBA" id="ARBA00023015"/>
    </source>
</evidence>
<sequence>MDNDDGQYGHGVDGHHLQDLHDDDDDAHDPEAAARAGSHAHHHHDVSYAAVMGMPDMMGGGMPTFSSATYPAVGSDGSAAALEMPQLAPAYITDGYHLQQPQTWQDPLMADHVDPTDPVQWTWANAAAAGPQHVVAMTQQQHYGVAAPPTDAAGQAMVYYNHNIPYGSMQEDLGGGGSSSGVDAKGKRKQTSSRAATTTTTKSRPKARSSHSSSKSTAKSAKTTATPATATTTTSSSYPPSSKASPTSTMSTAPTEPEPPSTGSRGRRSSTMADAGSSYYREQISGGGGDYGGGPSSSKKTQTQRDREQNRAAATKCRAKTKAAINKLEEDERYASEQRAYLAAIADRLRSEVLFLKSELLRHSDCDCVLIQQYLARMAKLISQGSDEEPALPAGPSTYGDGDVAAPPGAPDERG</sequence>
<evidence type="ECO:0000256" key="3">
    <source>
        <dbReference type="ARBA" id="ARBA00023125"/>
    </source>
</evidence>
<dbReference type="AlphaFoldDB" id="A0A507B3W4"/>
<feature type="compositionally biased region" description="Gly residues" evidence="6">
    <location>
        <begin position="285"/>
        <end position="295"/>
    </location>
</feature>
<dbReference type="GeneID" id="41975236"/>
<proteinExistence type="predicted"/>
<protein>
    <recommendedName>
        <fullName evidence="7">BZIP domain-containing protein</fullName>
    </recommendedName>
</protein>
<dbReference type="InParanoid" id="A0A507B3W4"/>
<dbReference type="PROSITE" id="PS50217">
    <property type="entry name" value="BZIP"/>
    <property type="match status" value="1"/>
</dbReference>
<feature type="region of interest" description="Disordered" evidence="6">
    <location>
        <begin position="385"/>
        <end position="415"/>
    </location>
</feature>
<dbReference type="PROSITE" id="PS00036">
    <property type="entry name" value="BZIP_BASIC"/>
    <property type="match status" value="1"/>
</dbReference>
<dbReference type="InterPro" id="IPR046347">
    <property type="entry name" value="bZIP_sf"/>
</dbReference>
<keyword evidence="2" id="KW-0805">Transcription regulation</keyword>
<evidence type="ECO:0000256" key="4">
    <source>
        <dbReference type="ARBA" id="ARBA00023163"/>
    </source>
</evidence>
<evidence type="ECO:0000313" key="8">
    <source>
        <dbReference type="EMBL" id="TPX11578.1"/>
    </source>
</evidence>
<name>A0A507B3W4_9PEZI</name>
<dbReference type="GO" id="GO:0003677">
    <property type="term" value="F:DNA binding"/>
    <property type="evidence" value="ECO:0007669"/>
    <property type="project" value="UniProtKB-KW"/>
</dbReference>
<dbReference type="CDD" id="cd14687">
    <property type="entry name" value="bZIP_ATF2"/>
    <property type="match status" value="1"/>
</dbReference>
<feature type="region of interest" description="Disordered" evidence="6">
    <location>
        <begin position="170"/>
        <end position="318"/>
    </location>
</feature>
<evidence type="ECO:0000256" key="5">
    <source>
        <dbReference type="ARBA" id="ARBA00023242"/>
    </source>
</evidence>
<dbReference type="GO" id="GO:0003700">
    <property type="term" value="F:DNA-binding transcription factor activity"/>
    <property type="evidence" value="ECO:0007669"/>
    <property type="project" value="InterPro"/>
</dbReference>
<reference evidence="8 9" key="1">
    <citation type="submission" date="2019-06" db="EMBL/GenBank/DDBJ databases">
        <title>Draft genome sequence of the filamentous fungus Phialemoniopsis curvata isolated from diesel fuel.</title>
        <authorList>
            <person name="Varaljay V.A."/>
            <person name="Lyon W.J."/>
            <person name="Crouch A.L."/>
            <person name="Drake C.E."/>
            <person name="Hollomon J.M."/>
            <person name="Nadeau L.J."/>
            <person name="Nunn H.S."/>
            <person name="Stevenson B.S."/>
            <person name="Bojanowski C.L."/>
            <person name="Crookes-Goodson W.J."/>
        </authorList>
    </citation>
    <scope>NUCLEOTIDE SEQUENCE [LARGE SCALE GENOMIC DNA]</scope>
    <source>
        <strain evidence="8 9">D216</strain>
    </source>
</reference>
<feature type="region of interest" description="Disordered" evidence="6">
    <location>
        <begin position="1"/>
        <end position="42"/>
    </location>
</feature>
<keyword evidence="5" id="KW-0539">Nucleus</keyword>
<dbReference type="Proteomes" id="UP000319257">
    <property type="component" value="Unassembled WGS sequence"/>
</dbReference>
<organism evidence="8 9">
    <name type="scientific">Thyridium curvatum</name>
    <dbReference type="NCBI Taxonomy" id="1093900"/>
    <lineage>
        <taxon>Eukaryota</taxon>
        <taxon>Fungi</taxon>
        <taxon>Dikarya</taxon>
        <taxon>Ascomycota</taxon>
        <taxon>Pezizomycotina</taxon>
        <taxon>Sordariomycetes</taxon>
        <taxon>Sordariomycetidae</taxon>
        <taxon>Thyridiales</taxon>
        <taxon>Thyridiaceae</taxon>
        <taxon>Thyridium</taxon>
    </lineage>
</organism>
<evidence type="ECO:0000313" key="9">
    <source>
        <dbReference type="Proteomes" id="UP000319257"/>
    </source>
</evidence>
<dbReference type="InterPro" id="IPR004827">
    <property type="entry name" value="bZIP"/>
</dbReference>
<dbReference type="InterPro" id="IPR002112">
    <property type="entry name" value="Leuzip_Jun"/>
</dbReference>
<accession>A0A507B3W4</accession>